<reference evidence="2" key="2">
    <citation type="submission" date="2023-01" db="EMBL/GenBank/DDBJ databases">
        <authorList>
            <person name="Sun Q."/>
            <person name="Evtushenko L."/>
        </authorList>
    </citation>
    <scope>NUCLEOTIDE SEQUENCE</scope>
    <source>
        <strain evidence="2">VKM B-2347</strain>
    </source>
</reference>
<sequence length="192" mass="20028">MRSVLGVLVVFTLAAALGLGATWWAVANGLPAAGLSIGPWRSEPDAGTLRADPYERAGAARRGEAPLAASDGLAFTAATDDAGRPLDAACDYRLEGDLPAARLWTLALFDSAGRRLRTDADEPALTSANAMRADGEPLTILLSRNARPGNWAALGGSGPFLVRLSLYDTTLASPLDREQPSALLTITRGACR</sequence>
<accession>A0A9W6MVF2</accession>
<dbReference type="AlphaFoldDB" id="A0A9W6MVF2"/>
<dbReference type="Gene3D" id="2.60.120.600">
    <property type="entry name" value="Domain of unknown function DUF1214, C-terminal domain"/>
    <property type="match status" value="1"/>
</dbReference>
<gene>
    <name evidence="2" type="ORF">GCM10008179_15100</name>
</gene>
<dbReference type="InterPro" id="IPR012038">
    <property type="entry name" value="UCP009471"/>
</dbReference>
<dbReference type="Pfam" id="PF06742">
    <property type="entry name" value="DUF1214"/>
    <property type="match status" value="1"/>
</dbReference>
<evidence type="ECO:0000259" key="1">
    <source>
        <dbReference type="Pfam" id="PF06742"/>
    </source>
</evidence>
<dbReference type="SUPFAM" id="SSF160935">
    <property type="entry name" value="VPA0735-like"/>
    <property type="match status" value="1"/>
</dbReference>
<organism evidence="2 3">
    <name type="scientific">Hansschlegelia plantiphila</name>
    <dbReference type="NCBI Taxonomy" id="374655"/>
    <lineage>
        <taxon>Bacteria</taxon>
        <taxon>Pseudomonadati</taxon>
        <taxon>Pseudomonadota</taxon>
        <taxon>Alphaproteobacteria</taxon>
        <taxon>Hyphomicrobiales</taxon>
        <taxon>Methylopilaceae</taxon>
        <taxon>Hansschlegelia</taxon>
    </lineage>
</organism>
<evidence type="ECO:0000313" key="3">
    <source>
        <dbReference type="Proteomes" id="UP001143372"/>
    </source>
</evidence>
<keyword evidence="3" id="KW-1185">Reference proteome</keyword>
<dbReference type="InterPro" id="IPR010621">
    <property type="entry name" value="DUF1214"/>
</dbReference>
<dbReference type="RefSeq" id="WP_271168117.1">
    <property type="nucleotide sequence ID" value="NZ_BSFI01000007.1"/>
</dbReference>
<dbReference type="EMBL" id="BSFI01000007">
    <property type="protein sequence ID" value="GLK67872.1"/>
    <property type="molecule type" value="Genomic_DNA"/>
</dbReference>
<feature type="domain" description="DUF1214" evidence="1">
    <location>
        <begin position="72"/>
        <end position="169"/>
    </location>
</feature>
<reference evidence="2" key="1">
    <citation type="journal article" date="2014" name="Int. J. Syst. Evol. Microbiol.">
        <title>Complete genome sequence of Corynebacterium casei LMG S-19264T (=DSM 44701T), isolated from a smear-ripened cheese.</title>
        <authorList>
            <consortium name="US DOE Joint Genome Institute (JGI-PGF)"/>
            <person name="Walter F."/>
            <person name="Albersmeier A."/>
            <person name="Kalinowski J."/>
            <person name="Ruckert C."/>
        </authorList>
    </citation>
    <scope>NUCLEOTIDE SEQUENCE</scope>
    <source>
        <strain evidence="2">VKM B-2347</strain>
    </source>
</reference>
<dbReference type="PIRSF" id="PIRSF009471">
    <property type="entry name" value="UCP009471"/>
    <property type="match status" value="1"/>
</dbReference>
<name>A0A9W6MVF2_9HYPH</name>
<evidence type="ECO:0000313" key="2">
    <source>
        <dbReference type="EMBL" id="GLK67872.1"/>
    </source>
</evidence>
<dbReference type="InterPro" id="IPR037049">
    <property type="entry name" value="DUF1214_C_sf"/>
</dbReference>
<protein>
    <submittedName>
        <fullName evidence="2">Membrane protein</fullName>
    </submittedName>
</protein>
<dbReference type="Proteomes" id="UP001143372">
    <property type="component" value="Unassembled WGS sequence"/>
</dbReference>
<comment type="caution">
    <text evidence="2">The sequence shown here is derived from an EMBL/GenBank/DDBJ whole genome shotgun (WGS) entry which is preliminary data.</text>
</comment>
<proteinExistence type="predicted"/>